<name>A0AAV9UWH4_9PEZI</name>
<feature type="region of interest" description="Disordered" evidence="1">
    <location>
        <begin position="690"/>
        <end position="726"/>
    </location>
</feature>
<reference evidence="2 3" key="1">
    <citation type="submission" date="2019-10" db="EMBL/GenBank/DDBJ databases">
        <authorList>
            <person name="Palmer J.M."/>
        </authorList>
    </citation>
    <scope>NUCLEOTIDE SEQUENCE [LARGE SCALE GENOMIC DNA]</scope>
    <source>
        <strain evidence="2 3">TWF730</strain>
    </source>
</reference>
<feature type="compositionally biased region" description="Acidic residues" evidence="1">
    <location>
        <begin position="597"/>
        <end position="608"/>
    </location>
</feature>
<gene>
    <name evidence="2" type="ORF">TWF730_009965</name>
</gene>
<accession>A0AAV9UWH4</accession>
<dbReference type="EMBL" id="JAVHNS010000007">
    <property type="protein sequence ID" value="KAK6349214.1"/>
    <property type="molecule type" value="Genomic_DNA"/>
</dbReference>
<protein>
    <submittedName>
        <fullName evidence="2">Uncharacterized protein</fullName>
    </submittedName>
</protein>
<dbReference type="AlphaFoldDB" id="A0AAV9UWH4"/>
<sequence>MQIGILYFIILFNLTRAQWSYRLIYTPITRDVVSWLTVPTSHIPKSCASLSRRFTHRNARNPGPASADSQLRTLAGIAIHQPLATDNRGNPKMARYIGFWGSYYCKSLPKFVVHFRPETNTLQSVSFQNFDRFIPGFNASDYNIWGWGEIPQGDLIFSSVPAGAAAFRESGAHTWTGNYIVVEDMVGVGPRSILHGEAPANPGGRPTHWHIDIGETLQSALTRPKDGIYRQIEDDIVSYRYYGPLAPEATILREGGNPTDDLRELYRYQDQGGRGMIRMEEEPGLMPAYNMDEQKKAILRAYVQVHGAEAALYALQQMIDEYRFQHYIRLLTPELLEAARRDGIMQLQVGERADRLAQNHILRETIKRPLEDREAFLAESRAGLQRERDTGRNIVLLLVNEIQDLNNPGGRNGNVLGNYGIMPTGNRLWGNFEVQEAPLGNIQGTGLQMLGPGLESNNGLQGRINIGAQYPAQQLQGPNPLSSNRESIENREMERLSENNSVLGLEAGDGLNLILAPDYQDEHDETVTNEQPNLESLVESDPVAAEREAEANAVPENGFIDMETRSFVDSKVEDLVKSEYSELFRSEGLDNNYDSSSEPDFEEPFSLDTIPEEPFDRMAEESLDRIPEESFEQIPVNQIFEEPQSTILEEIPLNTELEVEDNAIIPEQNPPLQNAEEDQPRIVLDVLEDEPEEEPIRFSTSFGRDQYRAEAPPDDSPETLRRTTTHGRMDFRQWLESRPGQALPRLISDGIIPEVPQVNNEEEERIVPPE</sequence>
<keyword evidence="3" id="KW-1185">Reference proteome</keyword>
<organism evidence="2 3">
    <name type="scientific">Orbilia blumenaviensis</name>
    <dbReference type="NCBI Taxonomy" id="1796055"/>
    <lineage>
        <taxon>Eukaryota</taxon>
        <taxon>Fungi</taxon>
        <taxon>Dikarya</taxon>
        <taxon>Ascomycota</taxon>
        <taxon>Pezizomycotina</taxon>
        <taxon>Orbiliomycetes</taxon>
        <taxon>Orbiliales</taxon>
        <taxon>Orbiliaceae</taxon>
        <taxon>Orbilia</taxon>
    </lineage>
</organism>
<dbReference type="Proteomes" id="UP001373714">
    <property type="component" value="Unassembled WGS sequence"/>
</dbReference>
<evidence type="ECO:0000313" key="2">
    <source>
        <dbReference type="EMBL" id="KAK6349214.1"/>
    </source>
</evidence>
<comment type="caution">
    <text evidence="2">The sequence shown here is derived from an EMBL/GenBank/DDBJ whole genome shotgun (WGS) entry which is preliminary data.</text>
</comment>
<feature type="region of interest" description="Disordered" evidence="1">
    <location>
        <begin position="589"/>
        <end position="608"/>
    </location>
</feature>
<evidence type="ECO:0000313" key="3">
    <source>
        <dbReference type="Proteomes" id="UP001373714"/>
    </source>
</evidence>
<proteinExistence type="predicted"/>
<evidence type="ECO:0000256" key="1">
    <source>
        <dbReference type="SAM" id="MobiDB-lite"/>
    </source>
</evidence>